<feature type="compositionally biased region" description="Pro residues" evidence="10">
    <location>
        <begin position="132"/>
        <end position="147"/>
    </location>
</feature>
<name>A0A378YT95_9BURK</name>
<dbReference type="KEGG" id="ppnm:LV28_18820"/>
<dbReference type="KEGG" id="ppno:DA70_11890"/>
<evidence type="ECO:0000313" key="13">
    <source>
        <dbReference type="EMBL" id="SUA80386.1"/>
    </source>
</evidence>
<dbReference type="GO" id="GO:0031992">
    <property type="term" value="F:energy transducer activity"/>
    <property type="evidence" value="ECO:0007669"/>
    <property type="project" value="TreeGrafter"/>
</dbReference>
<comment type="subcellular location">
    <subcellularLocation>
        <location evidence="1">Cell inner membrane</location>
        <topology evidence="1">Single-pass membrane protein</topology>
        <orientation evidence="1">Periplasmic side</orientation>
    </subcellularLocation>
</comment>
<feature type="domain" description="TonB C-terminal" evidence="12">
    <location>
        <begin position="149"/>
        <end position="240"/>
    </location>
</feature>
<accession>A0A378YT95</accession>
<keyword evidence="4" id="KW-1003">Cell membrane</keyword>
<dbReference type="GO" id="GO:0055085">
    <property type="term" value="P:transmembrane transport"/>
    <property type="evidence" value="ECO:0007669"/>
    <property type="project" value="InterPro"/>
</dbReference>
<feature type="region of interest" description="Disordered" evidence="10">
    <location>
        <begin position="67"/>
        <end position="150"/>
    </location>
</feature>
<dbReference type="EMBL" id="UGSG01000001">
    <property type="protein sequence ID" value="SUA80386.1"/>
    <property type="molecule type" value="Genomic_DNA"/>
</dbReference>
<evidence type="ECO:0000256" key="10">
    <source>
        <dbReference type="SAM" id="MobiDB-lite"/>
    </source>
</evidence>
<dbReference type="PANTHER" id="PTHR33446">
    <property type="entry name" value="PROTEIN TONB-RELATED"/>
    <property type="match status" value="1"/>
</dbReference>
<dbReference type="Pfam" id="PF03544">
    <property type="entry name" value="TonB_C"/>
    <property type="match status" value="1"/>
</dbReference>
<evidence type="ECO:0000256" key="1">
    <source>
        <dbReference type="ARBA" id="ARBA00004383"/>
    </source>
</evidence>
<evidence type="ECO:0000256" key="3">
    <source>
        <dbReference type="ARBA" id="ARBA00022448"/>
    </source>
</evidence>
<evidence type="ECO:0000259" key="12">
    <source>
        <dbReference type="PROSITE" id="PS52015"/>
    </source>
</evidence>
<keyword evidence="9 11" id="KW-0472">Membrane</keyword>
<dbReference type="NCBIfam" id="TIGR01352">
    <property type="entry name" value="tonB_Cterm"/>
    <property type="match status" value="1"/>
</dbReference>
<evidence type="ECO:0000256" key="8">
    <source>
        <dbReference type="ARBA" id="ARBA00022989"/>
    </source>
</evidence>
<dbReference type="PRINTS" id="PR01217">
    <property type="entry name" value="PRICHEXTENSN"/>
</dbReference>
<evidence type="ECO:0000256" key="9">
    <source>
        <dbReference type="ARBA" id="ARBA00023136"/>
    </source>
</evidence>
<organism evidence="13 14">
    <name type="scientific">Pandoraea pnomenusa</name>
    <dbReference type="NCBI Taxonomy" id="93220"/>
    <lineage>
        <taxon>Bacteria</taxon>
        <taxon>Pseudomonadati</taxon>
        <taxon>Pseudomonadota</taxon>
        <taxon>Betaproteobacteria</taxon>
        <taxon>Burkholderiales</taxon>
        <taxon>Burkholderiaceae</taxon>
        <taxon>Pandoraea</taxon>
    </lineage>
</organism>
<dbReference type="SUPFAM" id="SSF74653">
    <property type="entry name" value="TolA/TonB C-terminal domain"/>
    <property type="match status" value="1"/>
</dbReference>
<evidence type="ECO:0000313" key="14">
    <source>
        <dbReference type="Proteomes" id="UP000254573"/>
    </source>
</evidence>
<keyword evidence="3" id="KW-0813">Transport</keyword>
<dbReference type="KEGG" id="prb:X636_14990"/>
<gene>
    <name evidence="13" type="ORF">NCTC13160_03715</name>
</gene>
<evidence type="ECO:0000256" key="2">
    <source>
        <dbReference type="ARBA" id="ARBA00006555"/>
    </source>
</evidence>
<keyword evidence="8 11" id="KW-1133">Transmembrane helix</keyword>
<keyword evidence="5" id="KW-0997">Cell inner membrane</keyword>
<comment type="similarity">
    <text evidence="2">Belongs to the TonB family.</text>
</comment>
<evidence type="ECO:0000256" key="6">
    <source>
        <dbReference type="ARBA" id="ARBA00022692"/>
    </source>
</evidence>
<protein>
    <submittedName>
        <fullName evidence="13">TonB family C-terminal domain</fullName>
    </submittedName>
</protein>
<feature type="transmembrane region" description="Helical" evidence="11">
    <location>
        <begin position="28"/>
        <end position="46"/>
    </location>
</feature>
<dbReference type="RefSeq" id="WP_023873194.1">
    <property type="nucleotide sequence ID" value="NC_023018.2"/>
</dbReference>
<evidence type="ECO:0000256" key="11">
    <source>
        <dbReference type="SAM" id="Phobius"/>
    </source>
</evidence>
<dbReference type="InterPro" id="IPR037682">
    <property type="entry name" value="TonB_C"/>
</dbReference>
<keyword evidence="7" id="KW-0653">Protein transport</keyword>
<dbReference type="PANTHER" id="PTHR33446:SF2">
    <property type="entry name" value="PROTEIN TONB"/>
    <property type="match status" value="1"/>
</dbReference>
<dbReference type="InterPro" id="IPR006260">
    <property type="entry name" value="TonB/TolA_C"/>
</dbReference>
<dbReference type="InterPro" id="IPR051045">
    <property type="entry name" value="TonB-dependent_transducer"/>
</dbReference>
<keyword evidence="6 11" id="KW-0812">Transmembrane</keyword>
<dbReference type="PROSITE" id="PS52015">
    <property type="entry name" value="TONB_CTD"/>
    <property type="match status" value="1"/>
</dbReference>
<dbReference type="Gene3D" id="3.30.1150.10">
    <property type="match status" value="1"/>
</dbReference>
<dbReference type="GeneID" id="57197409"/>
<evidence type="ECO:0000256" key="4">
    <source>
        <dbReference type="ARBA" id="ARBA00022475"/>
    </source>
</evidence>
<dbReference type="Proteomes" id="UP000254573">
    <property type="component" value="Unassembled WGS sequence"/>
</dbReference>
<evidence type="ECO:0000256" key="7">
    <source>
        <dbReference type="ARBA" id="ARBA00022927"/>
    </source>
</evidence>
<sequence>MSTAVPPAVTTSGRAPTSIRDPLTSPRAIVIAGAIVVLHIAALVGLSQLRNAPEKATIEPTTFTATIIPLTPAPTPPQPAPPKPQPEPPKPRVTPPPPKPRVQPRNAITQKAEPVAPAPQPTPAAPVQNAAPTPPAPPAPTPAPAPSGPIEGLAVKCEEPRVVYPTQSRRVGEEGTVTLRLVIDTRGVVASANVIKSSGFSRLDQAARTAALAMRCAPPMQNGRAVEAAATKPFNFNLND</sequence>
<dbReference type="GO" id="GO:0015031">
    <property type="term" value="P:protein transport"/>
    <property type="evidence" value="ECO:0007669"/>
    <property type="project" value="UniProtKB-KW"/>
</dbReference>
<proteinExistence type="inferred from homology"/>
<dbReference type="STRING" id="93220.A6P55_16010"/>
<feature type="compositionally biased region" description="Polar residues" evidence="10">
    <location>
        <begin position="1"/>
        <end position="15"/>
    </location>
</feature>
<dbReference type="AlphaFoldDB" id="A0A378YT95"/>
<reference evidence="13 14" key="1">
    <citation type="submission" date="2018-06" db="EMBL/GenBank/DDBJ databases">
        <authorList>
            <consortium name="Pathogen Informatics"/>
            <person name="Doyle S."/>
        </authorList>
    </citation>
    <scope>NUCLEOTIDE SEQUENCE [LARGE SCALE GENOMIC DNA]</scope>
    <source>
        <strain evidence="13 14">NCTC13160</strain>
    </source>
</reference>
<evidence type="ECO:0000256" key="5">
    <source>
        <dbReference type="ARBA" id="ARBA00022519"/>
    </source>
</evidence>
<feature type="compositionally biased region" description="Pro residues" evidence="10">
    <location>
        <begin position="71"/>
        <end position="101"/>
    </location>
</feature>
<feature type="region of interest" description="Disordered" evidence="10">
    <location>
        <begin position="1"/>
        <end position="21"/>
    </location>
</feature>
<dbReference type="OrthoDB" id="9792439at2"/>
<dbReference type="GO" id="GO:0098797">
    <property type="term" value="C:plasma membrane protein complex"/>
    <property type="evidence" value="ECO:0007669"/>
    <property type="project" value="TreeGrafter"/>
</dbReference>